<feature type="signal peptide" evidence="1">
    <location>
        <begin position="1"/>
        <end position="21"/>
    </location>
</feature>
<evidence type="ECO:0000313" key="2">
    <source>
        <dbReference type="EMBL" id="OQX14435.1"/>
    </source>
</evidence>
<dbReference type="EMBL" id="MTEJ01000029">
    <property type="protein sequence ID" value="OQX14435.1"/>
    <property type="molecule type" value="Genomic_DNA"/>
</dbReference>
<organism evidence="2 3">
    <name type="scientific">Thiothrix lacustris</name>
    <dbReference type="NCBI Taxonomy" id="525917"/>
    <lineage>
        <taxon>Bacteria</taxon>
        <taxon>Pseudomonadati</taxon>
        <taxon>Pseudomonadota</taxon>
        <taxon>Gammaproteobacteria</taxon>
        <taxon>Thiotrichales</taxon>
        <taxon>Thiotrichaceae</taxon>
        <taxon>Thiothrix</taxon>
    </lineage>
</organism>
<gene>
    <name evidence="2" type="ORF">BWK73_09585</name>
</gene>
<evidence type="ECO:0000313" key="3">
    <source>
        <dbReference type="Proteomes" id="UP000192491"/>
    </source>
</evidence>
<accession>A0A1Y1QUX2</accession>
<proteinExistence type="predicted"/>
<name>A0A1Y1QUX2_9GAMM</name>
<dbReference type="AlphaFoldDB" id="A0A1Y1QUX2"/>
<evidence type="ECO:0000256" key="1">
    <source>
        <dbReference type="SAM" id="SignalP"/>
    </source>
</evidence>
<feature type="chain" id="PRO_5013073148" evidence="1">
    <location>
        <begin position="22"/>
        <end position="148"/>
    </location>
</feature>
<reference evidence="2 3" key="1">
    <citation type="submission" date="2017-01" db="EMBL/GenBank/DDBJ databases">
        <title>Novel large sulfur bacteria in the metagenomes of groundwater-fed chemosynthetic microbial mats in the Lake Huron basin.</title>
        <authorList>
            <person name="Sharrar A.M."/>
            <person name="Flood B.E."/>
            <person name="Bailey J.V."/>
            <person name="Jones D.S."/>
            <person name="Biddanda B."/>
            <person name="Ruberg S.A."/>
            <person name="Marcus D.N."/>
            <person name="Dick G.J."/>
        </authorList>
    </citation>
    <scope>NUCLEOTIDE SEQUENCE [LARGE SCALE GENOMIC DNA]</scope>
    <source>
        <strain evidence="2">A8</strain>
    </source>
</reference>
<protein>
    <submittedName>
        <fullName evidence="2">Uncharacterized protein</fullName>
    </submittedName>
</protein>
<sequence>MKRSNIIASLLLLLSLTGFYAAPAAALCVTPGEAGAWTNVDANTRGIVRANVRFQCQDQILNGQPYPPGEPFYIKLYGSCHPTACEWQEVGANSIAGGWLRGTIDQGFAKRDIRFKRLADGRLRVIIYTDFRDPGRRDYRSDELFNRS</sequence>
<keyword evidence="1" id="KW-0732">Signal</keyword>
<dbReference type="Proteomes" id="UP000192491">
    <property type="component" value="Unassembled WGS sequence"/>
</dbReference>
<comment type="caution">
    <text evidence="2">The sequence shown here is derived from an EMBL/GenBank/DDBJ whole genome shotgun (WGS) entry which is preliminary data.</text>
</comment>